<dbReference type="PANTHER" id="PTHR47199">
    <property type="entry name" value="PHOTOSYSTEM II STABILITY/ASSEMBLY FACTOR HCF136, CHLOROPLASTIC"/>
    <property type="match status" value="1"/>
</dbReference>
<dbReference type="EMBL" id="CP032317">
    <property type="protein sequence ID" value="AYA36648.1"/>
    <property type="molecule type" value="Genomic_DNA"/>
</dbReference>
<feature type="domain" description="Secretion system C-terminal sorting" evidence="2">
    <location>
        <begin position="409"/>
        <end position="486"/>
    </location>
</feature>
<organism evidence="3 4">
    <name type="scientific">Hymenobacter oligotrophus</name>
    <dbReference type="NCBI Taxonomy" id="2319843"/>
    <lineage>
        <taxon>Bacteria</taxon>
        <taxon>Pseudomonadati</taxon>
        <taxon>Bacteroidota</taxon>
        <taxon>Cytophagia</taxon>
        <taxon>Cytophagales</taxon>
        <taxon>Hymenobacteraceae</taxon>
        <taxon>Hymenobacter</taxon>
    </lineage>
</organism>
<feature type="chain" id="PRO_5017659549" evidence="1">
    <location>
        <begin position="41"/>
        <end position="487"/>
    </location>
</feature>
<evidence type="ECO:0000256" key="1">
    <source>
        <dbReference type="SAM" id="SignalP"/>
    </source>
</evidence>
<dbReference type="Pfam" id="PF18962">
    <property type="entry name" value="Por_Secre_tail"/>
    <property type="match status" value="1"/>
</dbReference>
<dbReference type="NCBIfam" id="TIGR04183">
    <property type="entry name" value="Por_Secre_tail"/>
    <property type="match status" value="1"/>
</dbReference>
<accession>A0A3B7QUE7</accession>
<dbReference type="Gene3D" id="2.130.10.10">
    <property type="entry name" value="YVTN repeat-like/Quinoprotein amine dehydrogenase"/>
    <property type="match status" value="2"/>
</dbReference>
<proteinExistence type="predicted"/>
<dbReference type="PANTHER" id="PTHR47199:SF2">
    <property type="entry name" value="PHOTOSYSTEM II STABILITY_ASSEMBLY FACTOR HCF136, CHLOROPLASTIC"/>
    <property type="match status" value="1"/>
</dbReference>
<dbReference type="InterPro" id="IPR036278">
    <property type="entry name" value="Sialidase_sf"/>
</dbReference>
<name>A0A3B7QUE7_9BACT</name>
<dbReference type="InterPro" id="IPR015943">
    <property type="entry name" value="WD40/YVTN_repeat-like_dom_sf"/>
</dbReference>
<keyword evidence="1" id="KW-0732">Signal</keyword>
<gene>
    <name evidence="3" type="ORF">D3Y59_06005</name>
</gene>
<dbReference type="AlphaFoldDB" id="A0A3B7QUE7"/>
<dbReference type="KEGG" id="hyh:D3Y59_06005"/>
<dbReference type="InterPro" id="IPR026444">
    <property type="entry name" value="Secre_tail"/>
</dbReference>
<dbReference type="OrthoDB" id="610388at2"/>
<dbReference type="SUPFAM" id="SSF50939">
    <property type="entry name" value="Sialidases"/>
    <property type="match status" value="1"/>
</dbReference>
<evidence type="ECO:0000259" key="2">
    <source>
        <dbReference type="Pfam" id="PF18962"/>
    </source>
</evidence>
<evidence type="ECO:0000313" key="4">
    <source>
        <dbReference type="Proteomes" id="UP000262802"/>
    </source>
</evidence>
<evidence type="ECO:0000313" key="3">
    <source>
        <dbReference type="EMBL" id="AYA36648.1"/>
    </source>
</evidence>
<reference evidence="3 4" key="1">
    <citation type="submission" date="2018-09" db="EMBL/GenBank/DDBJ databases">
        <title>Hymenobacter medium sp. nov., isolated from R2A medium.</title>
        <authorList>
            <person name="Yingchao G."/>
        </authorList>
    </citation>
    <scope>NUCLEOTIDE SEQUENCE [LARGE SCALE GENOMIC DNA]</scope>
    <source>
        <strain evidence="4">sh-6</strain>
    </source>
</reference>
<sequence length="487" mass="51156">MQLRPNLHRAGRNIHSRISAMKHFLLSLGAALLLSTAALGQNNTPFWITQNLGSNVAPANYLVDQVLAVNASTVWVLLSENVEDPLVNRYARSTDGGNTWTGGLLNGLPAGLSVANITAVDANTAWVAAYPAEETATAPGIYKTTNGGQTWTRQATATFSGDDAYPNVVHFFDANQGVAFGDPNPGGSGAQFEIYTTSNGGTTWARVSNAPTSVSASEYGMTGTYFALGNTIWLSTLSGANNTNARLLKSTDRGATWAAYNTPVPNAILNIAFTDAQRGLLNTGFGLASTADGGATSTALTYTGPLRVFGLDAVPGLPNTYISVGQNVRQASSINDFGSSISRDGGQTWTNMDIGKYQFEVDMLSPSIGYTGGFTGEAGSASTGGMFKLNSVISSTRVSLATDAAVKAFPNPSANGVFQLSLGEANLRVSRLQVTDALGREVYRAALQLTAATTQEVLIDLSQHKAGLYNLQAETNKGTLVRKLVIR</sequence>
<keyword evidence="4" id="KW-1185">Reference proteome</keyword>
<feature type="signal peptide" evidence="1">
    <location>
        <begin position="1"/>
        <end position="40"/>
    </location>
</feature>
<protein>
    <submittedName>
        <fullName evidence="3">T9SS C-terminal target domain-containing protein</fullName>
    </submittedName>
</protein>
<dbReference type="Proteomes" id="UP000262802">
    <property type="component" value="Chromosome"/>
</dbReference>